<dbReference type="STRING" id="418702.BJN45_01470"/>
<accession>A0A1R1ICC3</accession>
<comment type="caution">
    <text evidence="1">The sequence shown here is derived from an EMBL/GenBank/DDBJ whole genome shotgun (WGS) entry which is preliminary data.</text>
</comment>
<gene>
    <name evidence="1" type="ORF">BJN45_01470</name>
</gene>
<protein>
    <submittedName>
        <fullName evidence="1">Uncharacterized protein</fullName>
    </submittedName>
</protein>
<sequence length="134" mass="16002">MPTFAGDFGLKVNLFYDDKQLCKAFSDWLKETRKQAEFPIAKRMFVTLKKLQDWHGMRVLPYMDLWLYQLAFDVDFDEIHLARLLFRCEDDTEASGDKEYKNWLRNTRKCAESLIQQSVFLSLRYKTTPSRSNQ</sequence>
<reference evidence="1 2" key="1">
    <citation type="submission" date="2016-10" db="EMBL/GenBank/DDBJ databases">
        <title>Alkaliphiles isolated from bioreactors.</title>
        <authorList>
            <person name="Salah Z."/>
            <person name="Rout S.P."/>
            <person name="Humphreys P.N."/>
        </authorList>
    </citation>
    <scope>NUCLEOTIDE SEQUENCE [LARGE SCALE GENOMIC DNA]</scope>
    <source>
        <strain evidence="1 2">ZS02</strain>
    </source>
</reference>
<proteinExistence type="predicted"/>
<dbReference type="Proteomes" id="UP000187526">
    <property type="component" value="Unassembled WGS sequence"/>
</dbReference>
<organism evidence="1 2">
    <name type="scientific">Azonexus hydrophilus</name>
    <dbReference type="NCBI Taxonomy" id="418702"/>
    <lineage>
        <taxon>Bacteria</taxon>
        <taxon>Pseudomonadati</taxon>
        <taxon>Pseudomonadota</taxon>
        <taxon>Betaproteobacteria</taxon>
        <taxon>Rhodocyclales</taxon>
        <taxon>Azonexaceae</taxon>
        <taxon>Azonexus</taxon>
    </lineage>
</organism>
<dbReference type="AlphaFoldDB" id="A0A1R1ICC3"/>
<evidence type="ECO:0000313" key="2">
    <source>
        <dbReference type="Proteomes" id="UP000187526"/>
    </source>
</evidence>
<evidence type="ECO:0000313" key="1">
    <source>
        <dbReference type="EMBL" id="OMG56322.1"/>
    </source>
</evidence>
<keyword evidence="2" id="KW-1185">Reference proteome</keyword>
<dbReference type="Pfam" id="PF19924">
    <property type="entry name" value="DUF6387"/>
    <property type="match status" value="1"/>
</dbReference>
<dbReference type="InterPro" id="IPR045664">
    <property type="entry name" value="DUF6387"/>
</dbReference>
<name>A0A1R1ICC3_9RHOO</name>
<dbReference type="EMBL" id="MTHD01000001">
    <property type="protein sequence ID" value="OMG56322.1"/>
    <property type="molecule type" value="Genomic_DNA"/>
</dbReference>